<dbReference type="Proteomes" id="UP000243006">
    <property type="component" value="Unassembled WGS sequence"/>
</dbReference>
<evidence type="ECO:0000259" key="1">
    <source>
        <dbReference type="Pfam" id="PF02889"/>
    </source>
</evidence>
<dbReference type="Gene3D" id="1.10.150.20">
    <property type="entry name" value="5' to 3' exonuclease, C-terminal subdomain"/>
    <property type="match status" value="1"/>
</dbReference>
<dbReference type="AlphaFoldDB" id="A0A1Y3EEG2"/>
<evidence type="ECO:0000313" key="3">
    <source>
        <dbReference type="Proteomes" id="UP000243006"/>
    </source>
</evidence>
<dbReference type="SUPFAM" id="SSF158702">
    <property type="entry name" value="Sec63 N-terminal domain-like"/>
    <property type="match status" value="1"/>
</dbReference>
<accession>A0A1Y3EEG2</accession>
<dbReference type="EMBL" id="LVZM01015089">
    <property type="protein sequence ID" value="OUC43401.1"/>
    <property type="molecule type" value="Genomic_DNA"/>
</dbReference>
<protein>
    <recommendedName>
        <fullName evidence="1">SEC63 domain-containing protein</fullName>
    </recommendedName>
</protein>
<dbReference type="InterPro" id="IPR004179">
    <property type="entry name" value="Sec63-dom"/>
</dbReference>
<sequence length="99" mass="11694">MERRLWWFRHPLWQLNFLKADVLQKLEEKNLTVDRLFEMDAESIGTMIHDDGDQVLKACNHLPILNVDATVQPITSSILRITLNIIPDFEWNQELFDCS</sequence>
<evidence type="ECO:0000313" key="2">
    <source>
        <dbReference type="EMBL" id="OUC43401.1"/>
    </source>
</evidence>
<proteinExistence type="predicted"/>
<comment type="caution">
    <text evidence="2">The sequence shown here is derived from an EMBL/GenBank/DDBJ whole genome shotgun (WGS) entry which is preliminary data.</text>
</comment>
<organism evidence="2 3">
    <name type="scientific">Trichinella nativa</name>
    <dbReference type="NCBI Taxonomy" id="6335"/>
    <lineage>
        <taxon>Eukaryota</taxon>
        <taxon>Metazoa</taxon>
        <taxon>Ecdysozoa</taxon>
        <taxon>Nematoda</taxon>
        <taxon>Enoplea</taxon>
        <taxon>Dorylaimia</taxon>
        <taxon>Trichinellida</taxon>
        <taxon>Trichinellidae</taxon>
        <taxon>Trichinella</taxon>
    </lineage>
</organism>
<dbReference type="InterPro" id="IPR035892">
    <property type="entry name" value="C2_domain_sf"/>
</dbReference>
<feature type="domain" description="SEC63" evidence="1">
    <location>
        <begin position="3"/>
        <end position="94"/>
    </location>
</feature>
<name>A0A1Y3EEG2_9BILA</name>
<dbReference type="Pfam" id="PF02889">
    <property type="entry name" value="Sec63"/>
    <property type="match status" value="1"/>
</dbReference>
<reference evidence="2 3" key="1">
    <citation type="submission" date="2015-04" db="EMBL/GenBank/DDBJ databases">
        <title>Draft genome of the roundworm Trichinella nativa.</title>
        <authorList>
            <person name="Mitreva M."/>
        </authorList>
    </citation>
    <scope>NUCLEOTIDE SEQUENCE [LARGE SCALE GENOMIC DNA]</scope>
    <source>
        <strain evidence="2 3">ISS45</strain>
    </source>
</reference>
<gene>
    <name evidence="2" type="ORF">D917_09802</name>
</gene>
<feature type="non-terminal residue" evidence="2">
    <location>
        <position position="99"/>
    </location>
</feature>
<dbReference type="Gene3D" id="2.60.40.150">
    <property type="entry name" value="C2 domain"/>
    <property type="match status" value="1"/>
</dbReference>